<name>A0AAD7FNE0_9AGAR</name>
<keyword evidence="3" id="KW-1185">Reference proteome</keyword>
<dbReference type="InterPro" id="IPR005180">
    <property type="entry name" value="DUF302"/>
</dbReference>
<dbReference type="Gene3D" id="3.30.310.70">
    <property type="entry name" value="TT1751-like domain"/>
    <property type="match status" value="1"/>
</dbReference>
<reference evidence="2" key="1">
    <citation type="submission" date="2023-03" db="EMBL/GenBank/DDBJ databases">
        <title>Massive genome expansion in bonnet fungi (Mycena s.s.) driven by repeated elements and novel gene families across ecological guilds.</title>
        <authorList>
            <consortium name="Lawrence Berkeley National Laboratory"/>
            <person name="Harder C.B."/>
            <person name="Miyauchi S."/>
            <person name="Viragh M."/>
            <person name="Kuo A."/>
            <person name="Thoen E."/>
            <person name="Andreopoulos B."/>
            <person name="Lu D."/>
            <person name="Skrede I."/>
            <person name="Drula E."/>
            <person name="Henrissat B."/>
            <person name="Morin E."/>
            <person name="Kohler A."/>
            <person name="Barry K."/>
            <person name="LaButti K."/>
            <person name="Morin E."/>
            <person name="Salamov A."/>
            <person name="Lipzen A."/>
            <person name="Mereny Z."/>
            <person name="Hegedus B."/>
            <person name="Baldrian P."/>
            <person name="Stursova M."/>
            <person name="Weitz H."/>
            <person name="Taylor A."/>
            <person name="Grigoriev I.V."/>
            <person name="Nagy L.G."/>
            <person name="Martin F."/>
            <person name="Kauserud H."/>
        </authorList>
    </citation>
    <scope>NUCLEOTIDE SEQUENCE</scope>
    <source>
        <strain evidence="2">9284</strain>
    </source>
</reference>
<sequence>MASRSVEHHDLKLITFSTPLPAAEVIARLDKEVAKDKTPGKEFGAGEGFTSKQAIEDALNAGTGPGGLIYFTEFDHGKWLPYYQNPPFSKPATRTVFYDIGNPIIAETMIRHDIRASYNLPPRVLIVEKDNNEGTDVVYHQPSSVIDLKKDNPEMTAAAIRLDGIFEGIVSRITAV</sequence>
<gene>
    <name evidence="2" type="ORF">FB45DRAFT_44972</name>
</gene>
<accession>A0AAD7FNE0</accession>
<dbReference type="Proteomes" id="UP001221142">
    <property type="component" value="Unassembled WGS sequence"/>
</dbReference>
<dbReference type="Pfam" id="PF03625">
    <property type="entry name" value="DUF302"/>
    <property type="match status" value="1"/>
</dbReference>
<proteinExistence type="predicted"/>
<evidence type="ECO:0000313" key="3">
    <source>
        <dbReference type="Proteomes" id="UP001221142"/>
    </source>
</evidence>
<evidence type="ECO:0000313" key="2">
    <source>
        <dbReference type="EMBL" id="KAJ7628838.1"/>
    </source>
</evidence>
<organism evidence="2 3">
    <name type="scientific">Roridomyces roridus</name>
    <dbReference type="NCBI Taxonomy" id="1738132"/>
    <lineage>
        <taxon>Eukaryota</taxon>
        <taxon>Fungi</taxon>
        <taxon>Dikarya</taxon>
        <taxon>Basidiomycota</taxon>
        <taxon>Agaricomycotina</taxon>
        <taxon>Agaricomycetes</taxon>
        <taxon>Agaricomycetidae</taxon>
        <taxon>Agaricales</taxon>
        <taxon>Marasmiineae</taxon>
        <taxon>Mycenaceae</taxon>
        <taxon>Roridomyces</taxon>
    </lineage>
</organism>
<dbReference type="InterPro" id="IPR035923">
    <property type="entry name" value="TT1751-like_sf"/>
</dbReference>
<dbReference type="CDD" id="cd14797">
    <property type="entry name" value="DUF302"/>
    <property type="match status" value="1"/>
</dbReference>
<protein>
    <recommendedName>
        <fullName evidence="1">DUF302 domain-containing protein</fullName>
    </recommendedName>
</protein>
<dbReference type="SUPFAM" id="SSF103247">
    <property type="entry name" value="TT1751-like"/>
    <property type="match status" value="1"/>
</dbReference>
<dbReference type="AlphaFoldDB" id="A0AAD7FNE0"/>
<evidence type="ECO:0000259" key="1">
    <source>
        <dbReference type="Pfam" id="PF03625"/>
    </source>
</evidence>
<comment type="caution">
    <text evidence="2">The sequence shown here is derived from an EMBL/GenBank/DDBJ whole genome shotgun (WGS) entry which is preliminary data.</text>
</comment>
<dbReference type="EMBL" id="JARKIF010000010">
    <property type="protein sequence ID" value="KAJ7628838.1"/>
    <property type="molecule type" value="Genomic_DNA"/>
</dbReference>
<feature type="domain" description="DUF302" evidence="1">
    <location>
        <begin position="95"/>
        <end position="142"/>
    </location>
</feature>